<keyword evidence="3" id="KW-1185">Reference proteome</keyword>
<evidence type="ECO:0000313" key="2">
    <source>
        <dbReference type="EMBL" id="MBP2072179.1"/>
    </source>
</evidence>
<dbReference type="SUPFAM" id="SSF55594">
    <property type="entry name" value="HPr-like"/>
    <property type="match status" value="1"/>
</dbReference>
<dbReference type="Gene3D" id="3.30.1340.10">
    <property type="entry name" value="HPr-like"/>
    <property type="match status" value="1"/>
</dbReference>
<reference evidence="2" key="1">
    <citation type="submission" date="2021-03" db="EMBL/GenBank/DDBJ databases">
        <title>Genomic Encyclopedia of Type Strains, Phase IV (KMG-IV): sequencing the most valuable type-strain genomes for metagenomic binning, comparative biology and taxonomic classification.</title>
        <authorList>
            <person name="Goeker M."/>
        </authorList>
    </citation>
    <scope>NUCLEOTIDE SEQUENCE</scope>
    <source>
        <strain evidence="2">DSM 101588</strain>
    </source>
</reference>
<feature type="domain" description="HPr" evidence="1">
    <location>
        <begin position="16"/>
        <end position="65"/>
    </location>
</feature>
<dbReference type="InterPro" id="IPR000032">
    <property type="entry name" value="HPr-like"/>
</dbReference>
<dbReference type="EMBL" id="JAGGLT010000017">
    <property type="protein sequence ID" value="MBP2072179.1"/>
    <property type="molecule type" value="Genomic_DNA"/>
</dbReference>
<comment type="caution">
    <text evidence="2">The sequence shown here is derived from an EMBL/GenBank/DDBJ whole genome shotgun (WGS) entry which is preliminary data.</text>
</comment>
<dbReference type="GeneID" id="93863015"/>
<dbReference type="InterPro" id="IPR035895">
    <property type="entry name" value="HPr-like_sf"/>
</dbReference>
<evidence type="ECO:0000313" key="3">
    <source>
        <dbReference type="Proteomes" id="UP001166402"/>
    </source>
</evidence>
<accession>A0ABS4NET5</accession>
<protein>
    <submittedName>
        <fullName evidence="2">Phosphotransferase system HPr-like phosphotransfer protein</fullName>
    </submittedName>
</protein>
<dbReference type="Pfam" id="PF00381">
    <property type="entry name" value="PTS-HPr"/>
    <property type="match status" value="1"/>
</dbReference>
<name>A0ABS4NET5_9THEO</name>
<evidence type="ECO:0000259" key="1">
    <source>
        <dbReference type="Pfam" id="PF00381"/>
    </source>
</evidence>
<proteinExistence type="predicted"/>
<dbReference type="Proteomes" id="UP001166402">
    <property type="component" value="Unassembled WGS sequence"/>
</dbReference>
<gene>
    <name evidence="2" type="ORF">J2Z80_001709</name>
</gene>
<sequence length="78" mass="9039">MKEFNVYLNSIDKVKNFVEKMSKYPFDIDIVSGRYVIDAKSIMGIFSLNLENQLTVIPHTEDEEALSKFSDDIKEYIA</sequence>
<organism evidence="2 3">
    <name type="scientific">Thermoanaerobacterium butyriciformans</name>
    <dbReference type="NCBI Taxonomy" id="1702242"/>
    <lineage>
        <taxon>Bacteria</taxon>
        <taxon>Bacillati</taxon>
        <taxon>Bacillota</taxon>
        <taxon>Clostridia</taxon>
        <taxon>Thermoanaerobacterales</taxon>
        <taxon>Thermoanaerobacteraceae</taxon>
        <taxon>Thermoanaerobacterium</taxon>
    </lineage>
</organism>
<dbReference type="RefSeq" id="WP_013296679.1">
    <property type="nucleotide sequence ID" value="NZ_JAGGLT010000017.1"/>
</dbReference>